<accession>A0A3S2TNE8</accession>
<dbReference type="Pfam" id="PF09600">
    <property type="entry name" value="Cyd_oper_YbgE"/>
    <property type="match status" value="1"/>
</dbReference>
<dbReference type="RefSeq" id="WP_128197369.1">
    <property type="nucleotide sequence ID" value="NZ_SACT01000002.1"/>
</dbReference>
<keyword evidence="1" id="KW-0472">Membrane</keyword>
<protein>
    <recommendedName>
        <fullName evidence="4">Cyd operon protein YbgE</fullName>
    </recommendedName>
</protein>
<evidence type="ECO:0000256" key="1">
    <source>
        <dbReference type="SAM" id="Phobius"/>
    </source>
</evidence>
<proteinExistence type="predicted"/>
<dbReference type="OrthoDB" id="5298003at2"/>
<dbReference type="Proteomes" id="UP000288178">
    <property type="component" value="Unassembled WGS sequence"/>
</dbReference>
<dbReference type="EMBL" id="SACT01000002">
    <property type="protein sequence ID" value="RVT52264.1"/>
    <property type="molecule type" value="Genomic_DNA"/>
</dbReference>
<name>A0A3S2TNE8_9BURK</name>
<organism evidence="2 3">
    <name type="scientific">Rubrivivax albus</name>
    <dbReference type="NCBI Taxonomy" id="2499835"/>
    <lineage>
        <taxon>Bacteria</taxon>
        <taxon>Pseudomonadati</taxon>
        <taxon>Pseudomonadota</taxon>
        <taxon>Betaproteobacteria</taxon>
        <taxon>Burkholderiales</taxon>
        <taxon>Sphaerotilaceae</taxon>
        <taxon>Rubrivivax</taxon>
    </lineage>
</organism>
<dbReference type="InterPro" id="IPR011846">
    <property type="entry name" value="Cyd_oper_YbgE"/>
</dbReference>
<evidence type="ECO:0008006" key="4">
    <source>
        <dbReference type="Google" id="ProtNLM"/>
    </source>
</evidence>
<keyword evidence="3" id="KW-1185">Reference proteome</keyword>
<feature type="transmembrane region" description="Helical" evidence="1">
    <location>
        <begin position="44"/>
        <end position="63"/>
    </location>
</feature>
<dbReference type="AlphaFoldDB" id="A0A3S2TNE8"/>
<comment type="caution">
    <text evidence="2">The sequence shown here is derived from an EMBL/GenBank/DDBJ whole genome shotgun (WGS) entry which is preliminary data.</text>
</comment>
<sequence length="92" mass="9574">MTDAAPPSPRLHGPSLAAALALMLVGTLYPPLMTNAAGQADHGLAMALFWAMSAGFVRGVGFVPRQPLLRAAFSGWAVTAALALAAWLRFMP</sequence>
<feature type="transmembrane region" description="Helical" evidence="1">
    <location>
        <begin position="69"/>
        <end position="88"/>
    </location>
</feature>
<keyword evidence="1" id="KW-0812">Transmembrane</keyword>
<evidence type="ECO:0000313" key="2">
    <source>
        <dbReference type="EMBL" id="RVT52264.1"/>
    </source>
</evidence>
<evidence type="ECO:0000313" key="3">
    <source>
        <dbReference type="Proteomes" id="UP000288178"/>
    </source>
</evidence>
<reference evidence="2 3" key="1">
    <citation type="submission" date="2019-01" db="EMBL/GenBank/DDBJ databases">
        <authorList>
            <person name="Chen W.-M."/>
        </authorList>
    </citation>
    <scope>NUCLEOTIDE SEQUENCE [LARGE SCALE GENOMIC DNA]</scope>
    <source>
        <strain evidence="2 3">ICH-3</strain>
    </source>
</reference>
<keyword evidence="1" id="KW-1133">Transmembrane helix</keyword>
<gene>
    <name evidence="2" type="ORF">ENE75_07350</name>
</gene>
<feature type="transmembrane region" description="Helical" evidence="1">
    <location>
        <begin position="12"/>
        <end position="32"/>
    </location>
</feature>